<keyword evidence="2" id="KW-1185">Reference proteome</keyword>
<comment type="caution">
    <text evidence="1">The sequence shown here is derived from an EMBL/GenBank/DDBJ whole genome shotgun (WGS) entry which is preliminary data.</text>
</comment>
<evidence type="ECO:0000313" key="1">
    <source>
        <dbReference type="EMBL" id="KAJ1368462.1"/>
    </source>
</evidence>
<gene>
    <name evidence="1" type="ORF">KIN20_029593</name>
</gene>
<proteinExistence type="predicted"/>
<accession>A0AAD5R2N9</accession>
<reference evidence="1" key="1">
    <citation type="submission" date="2021-06" db="EMBL/GenBank/DDBJ databases">
        <title>Parelaphostrongylus tenuis whole genome reference sequence.</title>
        <authorList>
            <person name="Garwood T.J."/>
            <person name="Larsen P.A."/>
            <person name="Fountain-Jones N.M."/>
            <person name="Garbe J.R."/>
            <person name="Macchietto M.G."/>
            <person name="Kania S.A."/>
            <person name="Gerhold R.W."/>
            <person name="Richards J.E."/>
            <person name="Wolf T.M."/>
        </authorList>
    </citation>
    <scope>NUCLEOTIDE SEQUENCE</scope>
    <source>
        <strain evidence="1">MNPRO001-30</strain>
        <tissue evidence="1">Meninges</tissue>
    </source>
</reference>
<dbReference type="Proteomes" id="UP001196413">
    <property type="component" value="Unassembled WGS sequence"/>
</dbReference>
<sequence>MVVDWIRNRALFPKALTKSKTQSNIQITWTIVKLIIKAAKSQSSIILLHDDARHYTTSATKNHLAGHGWEFWSVRHTA</sequence>
<dbReference type="AlphaFoldDB" id="A0AAD5R2N9"/>
<evidence type="ECO:0000313" key="2">
    <source>
        <dbReference type="Proteomes" id="UP001196413"/>
    </source>
</evidence>
<name>A0AAD5R2N9_PARTN</name>
<protein>
    <submittedName>
        <fullName evidence="1">Uncharacterized protein</fullName>
    </submittedName>
</protein>
<dbReference type="EMBL" id="JAHQIW010006198">
    <property type="protein sequence ID" value="KAJ1368462.1"/>
    <property type="molecule type" value="Genomic_DNA"/>
</dbReference>
<organism evidence="1 2">
    <name type="scientific">Parelaphostrongylus tenuis</name>
    <name type="common">Meningeal worm</name>
    <dbReference type="NCBI Taxonomy" id="148309"/>
    <lineage>
        <taxon>Eukaryota</taxon>
        <taxon>Metazoa</taxon>
        <taxon>Ecdysozoa</taxon>
        <taxon>Nematoda</taxon>
        <taxon>Chromadorea</taxon>
        <taxon>Rhabditida</taxon>
        <taxon>Rhabditina</taxon>
        <taxon>Rhabditomorpha</taxon>
        <taxon>Strongyloidea</taxon>
        <taxon>Metastrongylidae</taxon>
        <taxon>Parelaphostrongylus</taxon>
    </lineage>
</organism>